<dbReference type="Pfam" id="PF12796">
    <property type="entry name" value="Ank_2"/>
    <property type="match status" value="1"/>
</dbReference>
<evidence type="ECO:0000313" key="6">
    <source>
        <dbReference type="Proteomes" id="UP000241690"/>
    </source>
</evidence>
<keyword evidence="2" id="KW-0040">ANK repeat</keyword>
<dbReference type="PANTHER" id="PTHR10039">
    <property type="entry name" value="AMELOGENIN"/>
    <property type="match status" value="1"/>
</dbReference>
<evidence type="ECO:0000256" key="1">
    <source>
        <dbReference type="ARBA" id="ARBA00022737"/>
    </source>
</evidence>
<name>A0A2T3ZXT9_TRIHA</name>
<dbReference type="Pfam" id="PF00023">
    <property type="entry name" value="Ank"/>
    <property type="match status" value="1"/>
</dbReference>
<dbReference type="Pfam" id="PF24883">
    <property type="entry name" value="NPHP3_N"/>
    <property type="match status" value="1"/>
</dbReference>
<protein>
    <submittedName>
        <fullName evidence="5">Uncharacterized protein</fullName>
    </submittedName>
</protein>
<sequence>MGDVKFLYETHAKNKTRPSLMEILKAFQEALEAYLTVFIVIDALDECATLDDCREIILSKMFACAAASNPKLFTTSRHIPEISDRFQSALHLEIGATESDIRRYIDSRLAKLPRTSFTSQNKSLQEEIKIRIKRCRQQNVRISKNHLFLLAQLHFDRLAECITPKAVMKALKSLPTGSDAYDYAYSAAMDRINQQVSGRSELAIKALSWITHARRPLSVFELQHALGVEVGEDKFDEENVPQVEDIVSTAVGLVTIDEKSKIIRLVHYTAQEFFERTKEKWLPDAETYIADICSTYLSYSTFEKPCEPYGCKFRGRMKSYKLYTYAVLNWRHHVTASKSSRNHVNFLKKTSSFYAYLQDYQSHVARRLPWSFRDFKYSTNLHFAAALGWNKIITHLLRDFADADVRDDYNCTPFYMAASGGYSLVMETLLSFGPVDINVISSYSRYTPLISAAQGGHSEAVKLLLDTGKVNAGFECINKKTALWYAAVGGHDTVVQLLLDSRNYDTDMIREIHSSALLGAVIMEKETIVDLILNAGNADINVQTTSFYSPFFWGPRSNDKCSNDTTWVYPKKQDGGVV</sequence>
<feature type="domain" description="Nephrocystin 3-like N-terminal" evidence="4">
    <location>
        <begin position="11"/>
        <end position="77"/>
    </location>
</feature>
<dbReference type="Gene3D" id="1.25.40.20">
    <property type="entry name" value="Ankyrin repeat-containing domain"/>
    <property type="match status" value="1"/>
</dbReference>
<dbReference type="Proteomes" id="UP000241690">
    <property type="component" value="Unassembled WGS sequence"/>
</dbReference>
<dbReference type="InterPro" id="IPR036770">
    <property type="entry name" value="Ankyrin_rpt-contain_sf"/>
</dbReference>
<keyword evidence="6" id="KW-1185">Reference proteome</keyword>
<evidence type="ECO:0000259" key="4">
    <source>
        <dbReference type="Pfam" id="PF24883"/>
    </source>
</evidence>
<dbReference type="SMART" id="SM00248">
    <property type="entry name" value="ANK"/>
    <property type="match status" value="5"/>
</dbReference>
<evidence type="ECO:0000256" key="2">
    <source>
        <dbReference type="PROSITE-ProRule" id="PRU00023"/>
    </source>
</evidence>
<gene>
    <name evidence="5" type="ORF">M431DRAFT_542869</name>
</gene>
<evidence type="ECO:0000313" key="5">
    <source>
        <dbReference type="EMBL" id="PTB49631.1"/>
    </source>
</evidence>
<proteinExistence type="predicted"/>
<accession>A0A2T3ZXT9</accession>
<dbReference type="InterPro" id="IPR054471">
    <property type="entry name" value="GPIID_WHD"/>
</dbReference>
<dbReference type="EMBL" id="KZ679691">
    <property type="protein sequence ID" value="PTB49631.1"/>
    <property type="molecule type" value="Genomic_DNA"/>
</dbReference>
<dbReference type="RefSeq" id="XP_024769308.1">
    <property type="nucleotide sequence ID" value="XM_024921135.1"/>
</dbReference>
<dbReference type="AlphaFoldDB" id="A0A2T3ZXT9"/>
<dbReference type="Pfam" id="PF22939">
    <property type="entry name" value="WHD_GPIID"/>
    <property type="match status" value="1"/>
</dbReference>
<dbReference type="STRING" id="983964.A0A2T3ZXT9"/>
<feature type="repeat" description="ANK" evidence="2">
    <location>
        <begin position="376"/>
        <end position="408"/>
    </location>
</feature>
<dbReference type="InterPro" id="IPR002110">
    <property type="entry name" value="Ankyrin_rpt"/>
</dbReference>
<keyword evidence="1" id="KW-0677">Repeat</keyword>
<reference evidence="5 6" key="1">
    <citation type="submission" date="2016-07" db="EMBL/GenBank/DDBJ databases">
        <title>Multiple horizontal gene transfer events from other fungi enriched the ability of initially mycotrophic Trichoderma (Ascomycota) to feed on dead plant biomass.</title>
        <authorList>
            <consortium name="DOE Joint Genome Institute"/>
            <person name="Aerts A."/>
            <person name="Atanasova L."/>
            <person name="Chenthamara K."/>
            <person name="Zhang J."/>
            <person name="Grujic M."/>
            <person name="Henrissat B."/>
            <person name="Kuo A."/>
            <person name="Salamov A."/>
            <person name="Lipzen A."/>
            <person name="Labutti K."/>
            <person name="Barry K."/>
            <person name="Miao Y."/>
            <person name="Rahimi M.J."/>
            <person name="Shen Q."/>
            <person name="Grigoriev I.V."/>
            <person name="Kubicek C.P."/>
            <person name="Druzhinina I.S."/>
        </authorList>
    </citation>
    <scope>NUCLEOTIDE SEQUENCE [LARGE SCALE GENOMIC DNA]</scope>
    <source>
        <strain evidence="5 6">CBS 226.95</strain>
    </source>
</reference>
<feature type="repeat" description="ANK" evidence="2">
    <location>
        <begin position="444"/>
        <end position="468"/>
    </location>
</feature>
<dbReference type="PROSITE" id="PS50088">
    <property type="entry name" value="ANK_REPEAT"/>
    <property type="match status" value="2"/>
</dbReference>
<dbReference type="InterPro" id="IPR056884">
    <property type="entry name" value="NPHP3-like_N"/>
</dbReference>
<dbReference type="PROSITE" id="PS50297">
    <property type="entry name" value="ANK_REP_REGION"/>
    <property type="match status" value="1"/>
</dbReference>
<dbReference type="SUPFAM" id="SSF48403">
    <property type="entry name" value="Ankyrin repeat"/>
    <property type="match status" value="1"/>
</dbReference>
<evidence type="ECO:0000259" key="3">
    <source>
        <dbReference type="Pfam" id="PF22939"/>
    </source>
</evidence>
<dbReference type="PANTHER" id="PTHR10039:SF15">
    <property type="entry name" value="NACHT DOMAIN-CONTAINING PROTEIN"/>
    <property type="match status" value="1"/>
</dbReference>
<organism evidence="5 6">
    <name type="scientific">Trichoderma harzianum CBS 226.95</name>
    <dbReference type="NCBI Taxonomy" id="983964"/>
    <lineage>
        <taxon>Eukaryota</taxon>
        <taxon>Fungi</taxon>
        <taxon>Dikarya</taxon>
        <taxon>Ascomycota</taxon>
        <taxon>Pezizomycotina</taxon>
        <taxon>Sordariomycetes</taxon>
        <taxon>Hypocreomycetidae</taxon>
        <taxon>Hypocreales</taxon>
        <taxon>Hypocreaceae</taxon>
        <taxon>Trichoderma</taxon>
    </lineage>
</organism>
<dbReference type="GeneID" id="36629711"/>
<feature type="domain" description="GPI inositol-deacylase winged helix" evidence="3">
    <location>
        <begin position="192"/>
        <end position="274"/>
    </location>
</feature>